<gene>
    <name evidence="1" type="ORF">LIER_02946</name>
</gene>
<sequence length="126" mass="13990">MKNCIVPNIVEVVVGLNAPGKFVLEEVETVSKTVSETVLELGFTTDRCWIVKWVIELSEFDLGYKPWTSIKPQAFVDFVVQRTHGPVEESSELVNLIEVSHEKVWLLYVDGASNPGGLGMDIAMVP</sequence>
<keyword evidence="2" id="KW-1185">Reference proteome</keyword>
<dbReference type="PANTHER" id="PTHR48475:SF2">
    <property type="entry name" value="RIBONUCLEASE H"/>
    <property type="match status" value="1"/>
</dbReference>
<proteinExistence type="predicted"/>
<evidence type="ECO:0000313" key="2">
    <source>
        <dbReference type="Proteomes" id="UP001454036"/>
    </source>
</evidence>
<dbReference type="PANTHER" id="PTHR48475">
    <property type="entry name" value="RIBONUCLEASE H"/>
    <property type="match status" value="1"/>
</dbReference>
<organism evidence="1 2">
    <name type="scientific">Lithospermum erythrorhizon</name>
    <name type="common">Purple gromwell</name>
    <name type="synonym">Lithospermum officinale var. erythrorhizon</name>
    <dbReference type="NCBI Taxonomy" id="34254"/>
    <lineage>
        <taxon>Eukaryota</taxon>
        <taxon>Viridiplantae</taxon>
        <taxon>Streptophyta</taxon>
        <taxon>Embryophyta</taxon>
        <taxon>Tracheophyta</taxon>
        <taxon>Spermatophyta</taxon>
        <taxon>Magnoliopsida</taxon>
        <taxon>eudicotyledons</taxon>
        <taxon>Gunneridae</taxon>
        <taxon>Pentapetalae</taxon>
        <taxon>asterids</taxon>
        <taxon>lamiids</taxon>
        <taxon>Boraginales</taxon>
        <taxon>Boraginaceae</taxon>
        <taxon>Boraginoideae</taxon>
        <taxon>Lithospermeae</taxon>
        <taxon>Lithospermum</taxon>
    </lineage>
</organism>
<dbReference type="Proteomes" id="UP001454036">
    <property type="component" value="Unassembled WGS sequence"/>
</dbReference>
<dbReference type="EMBL" id="BAABME010000339">
    <property type="protein sequence ID" value="GAA0141912.1"/>
    <property type="molecule type" value="Genomic_DNA"/>
</dbReference>
<reference evidence="1 2" key="1">
    <citation type="submission" date="2024-01" db="EMBL/GenBank/DDBJ databases">
        <title>The complete chloroplast genome sequence of Lithospermum erythrorhizon: insights into the phylogenetic relationship among Boraginaceae species and the maternal lineages of purple gromwells.</title>
        <authorList>
            <person name="Okada T."/>
            <person name="Watanabe K."/>
        </authorList>
    </citation>
    <scope>NUCLEOTIDE SEQUENCE [LARGE SCALE GENOMIC DNA]</scope>
</reference>
<comment type="caution">
    <text evidence="1">The sequence shown here is derived from an EMBL/GenBank/DDBJ whole genome shotgun (WGS) entry which is preliminary data.</text>
</comment>
<protein>
    <submittedName>
        <fullName evidence="1">Uncharacterized protein</fullName>
    </submittedName>
</protein>
<dbReference type="AlphaFoldDB" id="A0AAV3NW31"/>
<name>A0AAV3NW31_LITER</name>
<accession>A0AAV3NW31</accession>
<evidence type="ECO:0000313" key="1">
    <source>
        <dbReference type="EMBL" id="GAA0141912.1"/>
    </source>
</evidence>